<sequence length="541" mass="62993">MRRLRLMLRIAFSRTAIIVVALLLQLFVFFASFYWLKDYSTVVYAAFVLLGAVTVVHILNEENNASFKIAWIIPVLVIPVFGTVLYIYINLQPGTKRIHKKLTKIEDEIRPYLAQNEETVQELQEQSAGEKGIADYLYHADNYPVYAGCKMKYYPIGEAKFADMIEQLKRAEHFIFMEYFIVTKSYMWNTILEILKEKAAQGVEVRMMYDGMCSLALLPYGYYKDLEKMGIQSIPFSQIRPVLSTYQNNRDHRKILIIDGKTVFTGGINLADEYINRIDRFGHWKDTAVMIQGEAVKSFTLLFLKMWHVAKGKDSIPQEEIRKYTVEVWENTQADEMRTDMESMRNTDMQNTQDKKLHAGGYVIPYGDDPYGDERIGKQVYIDILNRARKYVHIMTPYLILDDEMITALRYCAKRGVETVIIMPHIPDKIYAYLLARTYYKQLLKYGVKIYEYTPGFVHAKVFVSDDIRGCVGTINLDFRSLYLHFECGAYMYSNDVLHDVEQDFKETLKQCQEITKESCDKYPKGKMLVGKMLRLIAPLM</sequence>
<evidence type="ECO:0000256" key="1">
    <source>
        <dbReference type="ARBA" id="ARBA00004651"/>
    </source>
</evidence>
<protein>
    <submittedName>
        <fullName evidence="8">Phospholipase D-like domain-containing protein</fullName>
    </submittedName>
</protein>
<feature type="domain" description="PLD phosphodiesterase" evidence="7">
    <location>
        <begin position="247"/>
        <end position="274"/>
    </location>
</feature>
<dbReference type="InterPro" id="IPR025202">
    <property type="entry name" value="PLD-like_dom"/>
</dbReference>
<dbReference type="Pfam" id="PF13091">
    <property type="entry name" value="PLDc_2"/>
    <property type="match status" value="2"/>
</dbReference>
<dbReference type="PANTHER" id="PTHR21248:SF22">
    <property type="entry name" value="PHOSPHOLIPASE D"/>
    <property type="match status" value="1"/>
</dbReference>
<comment type="caution">
    <text evidence="8">The sequence shown here is derived from an EMBL/GenBank/DDBJ whole genome shotgun (WGS) entry which is preliminary data.</text>
</comment>
<dbReference type="CDD" id="cd09154">
    <property type="entry name" value="PLDc_SMU_988_like_1"/>
    <property type="match status" value="1"/>
</dbReference>
<proteinExistence type="predicted"/>
<organism evidence="8 9">
    <name type="scientific">Lachnospira intestinalis</name>
    <dbReference type="NCBI Taxonomy" id="3133158"/>
    <lineage>
        <taxon>Bacteria</taxon>
        <taxon>Bacillati</taxon>
        <taxon>Bacillota</taxon>
        <taxon>Clostridia</taxon>
        <taxon>Lachnospirales</taxon>
        <taxon>Lachnospiraceae</taxon>
        <taxon>Lachnospira</taxon>
    </lineage>
</organism>
<dbReference type="Proteomes" id="UP001546774">
    <property type="component" value="Unassembled WGS sequence"/>
</dbReference>
<feature type="transmembrane region" description="Helical" evidence="6">
    <location>
        <begin position="71"/>
        <end position="89"/>
    </location>
</feature>
<comment type="subcellular location">
    <subcellularLocation>
        <location evidence="1">Cell membrane</location>
        <topology evidence="1">Multi-pass membrane protein</topology>
    </subcellularLocation>
</comment>
<feature type="domain" description="PLD phosphodiesterase" evidence="7">
    <location>
        <begin position="454"/>
        <end position="481"/>
    </location>
</feature>
<keyword evidence="4 6" id="KW-1133">Transmembrane helix</keyword>
<dbReference type="Gene3D" id="3.30.870.10">
    <property type="entry name" value="Endonuclease Chain A"/>
    <property type="match status" value="2"/>
</dbReference>
<dbReference type="PANTHER" id="PTHR21248">
    <property type="entry name" value="CARDIOLIPIN SYNTHASE"/>
    <property type="match status" value="1"/>
</dbReference>
<dbReference type="SUPFAM" id="SSF56024">
    <property type="entry name" value="Phospholipase D/nuclease"/>
    <property type="match status" value="2"/>
</dbReference>
<dbReference type="Pfam" id="PF13396">
    <property type="entry name" value="PLDc_N"/>
    <property type="match status" value="1"/>
</dbReference>
<dbReference type="InterPro" id="IPR001736">
    <property type="entry name" value="PLipase_D/transphosphatidylase"/>
</dbReference>
<feature type="transmembrane region" description="Helical" evidence="6">
    <location>
        <begin position="42"/>
        <end position="59"/>
    </location>
</feature>
<name>A0ABV1H1E1_9FIRM</name>
<accession>A0ABV1H1E1</accession>
<evidence type="ECO:0000256" key="6">
    <source>
        <dbReference type="SAM" id="Phobius"/>
    </source>
</evidence>
<evidence type="ECO:0000256" key="3">
    <source>
        <dbReference type="ARBA" id="ARBA00022692"/>
    </source>
</evidence>
<dbReference type="EMBL" id="JBBMFS010000001">
    <property type="protein sequence ID" value="MEQ2553518.1"/>
    <property type="molecule type" value="Genomic_DNA"/>
</dbReference>
<evidence type="ECO:0000259" key="7">
    <source>
        <dbReference type="PROSITE" id="PS50035"/>
    </source>
</evidence>
<evidence type="ECO:0000256" key="5">
    <source>
        <dbReference type="ARBA" id="ARBA00023136"/>
    </source>
</evidence>
<evidence type="ECO:0000313" key="9">
    <source>
        <dbReference type="Proteomes" id="UP001546774"/>
    </source>
</evidence>
<feature type="transmembrane region" description="Helical" evidence="6">
    <location>
        <begin position="12"/>
        <end position="36"/>
    </location>
</feature>
<dbReference type="SMART" id="SM00155">
    <property type="entry name" value="PLDc"/>
    <property type="match status" value="2"/>
</dbReference>
<reference evidence="8" key="1">
    <citation type="submission" date="2024-03" db="EMBL/GenBank/DDBJ databases">
        <title>Human intestinal bacterial collection.</title>
        <authorList>
            <person name="Pauvert C."/>
            <person name="Hitch T.C.A."/>
            <person name="Clavel T."/>
        </authorList>
    </citation>
    <scope>NUCLEOTIDE SEQUENCE [LARGE SCALE GENOMIC DNA]</scope>
    <source>
        <strain evidence="8">CLA-AA-H89B</strain>
    </source>
</reference>
<keyword evidence="5 6" id="KW-0472">Membrane</keyword>
<keyword evidence="2" id="KW-1003">Cell membrane</keyword>
<dbReference type="PROSITE" id="PS50035">
    <property type="entry name" value="PLD"/>
    <property type="match status" value="2"/>
</dbReference>
<keyword evidence="3 6" id="KW-0812">Transmembrane</keyword>
<gene>
    <name evidence="8" type="ORF">WMO37_00595</name>
</gene>
<evidence type="ECO:0000256" key="2">
    <source>
        <dbReference type="ARBA" id="ARBA00022475"/>
    </source>
</evidence>
<keyword evidence="9" id="KW-1185">Reference proteome</keyword>
<dbReference type="CDD" id="cd09160">
    <property type="entry name" value="PLDc_SMU_988_like_2"/>
    <property type="match status" value="1"/>
</dbReference>
<evidence type="ECO:0000256" key="4">
    <source>
        <dbReference type="ARBA" id="ARBA00022989"/>
    </source>
</evidence>
<dbReference type="InterPro" id="IPR027379">
    <property type="entry name" value="CLS_N"/>
</dbReference>
<evidence type="ECO:0000313" key="8">
    <source>
        <dbReference type="EMBL" id="MEQ2553518.1"/>
    </source>
</evidence>